<sequence>MATVFRIRSVYENADNGVNLCWFHHREIDTGPWQIRMRNGLPEVRYAFGNDRRDWAAAGNGAAARIRAAAPTALDPARTERQRP</sequence>
<accession>A0ABV8QD45</accession>
<comment type="caution">
    <text evidence="1">The sequence shown here is derived from an EMBL/GenBank/DDBJ whole genome shotgun (WGS) entry which is preliminary data.</text>
</comment>
<evidence type="ECO:0000313" key="1">
    <source>
        <dbReference type="EMBL" id="MFC4244899.1"/>
    </source>
</evidence>
<proteinExistence type="predicted"/>
<evidence type="ECO:0000313" key="2">
    <source>
        <dbReference type="Proteomes" id="UP001595900"/>
    </source>
</evidence>
<name>A0ABV8QD45_9MICO</name>
<organism evidence="1 2">
    <name type="scientific">Gryllotalpicola reticulitermitis</name>
    <dbReference type="NCBI Taxonomy" id="1184153"/>
    <lineage>
        <taxon>Bacteria</taxon>
        <taxon>Bacillati</taxon>
        <taxon>Actinomycetota</taxon>
        <taxon>Actinomycetes</taxon>
        <taxon>Micrococcales</taxon>
        <taxon>Microbacteriaceae</taxon>
        <taxon>Gryllotalpicola</taxon>
    </lineage>
</organism>
<keyword evidence="2" id="KW-1185">Reference proteome</keyword>
<protein>
    <recommendedName>
        <fullName evidence="3">HNH endonuclease</fullName>
    </recommendedName>
</protein>
<dbReference type="EMBL" id="JBHSCN010000006">
    <property type="protein sequence ID" value="MFC4244899.1"/>
    <property type="molecule type" value="Genomic_DNA"/>
</dbReference>
<reference evidence="2" key="1">
    <citation type="journal article" date="2019" name="Int. J. Syst. Evol. Microbiol.">
        <title>The Global Catalogue of Microorganisms (GCM) 10K type strain sequencing project: providing services to taxonomists for standard genome sequencing and annotation.</title>
        <authorList>
            <consortium name="The Broad Institute Genomics Platform"/>
            <consortium name="The Broad Institute Genome Sequencing Center for Infectious Disease"/>
            <person name="Wu L."/>
            <person name="Ma J."/>
        </authorList>
    </citation>
    <scope>NUCLEOTIDE SEQUENCE [LARGE SCALE GENOMIC DNA]</scope>
    <source>
        <strain evidence="2">CGMCC 1.10363</strain>
    </source>
</reference>
<dbReference type="RefSeq" id="WP_390231199.1">
    <property type="nucleotide sequence ID" value="NZ_JBHSCN010000006.1"/>
</dbReference>
<dbReference type="Proteomes" id="UP001595900">
    <property type="component" value="Unassembled WGS sequence"/>
</dbReference>
<gene>
    <name evidence="1" type="ORF">ACFOYW_16110</name>
</gene>
<evidence type="ECO:0008006" key="3">
    <source>
        <dbReference type="Google" id="ProtNLM"/>
    </source>
</evidence>